<evidence type="ECO:0000256" key="2">
    <source>
        <dbReference type="ARBA" id="ARBA00022604"/>
    </source>
</evidence>
<keyword evidence="2" id="KW-0341">Growth regulation</keyword>
<evidence type="ECO:0000313" key="5">
    <source>
        <dbReference type="EMBL" id="KAB2596442.1"/>
    </source>
</evidence>
<evidence type="ECO:0000256" key="3">
    <source>
        <dbReference type="SAM" id="MobiDB-lite"/>
    </source>
</evidence>
<dbReference type="PANTHER" id="PTHR31917">
    <property type="entry name" value="AGENET DOMAIN-CONTAINING PROTEIN-RELATED"/>
    <property type="match status" value="1"/>
</dbReference>
<dbReference type="AlphaFoldDB" id="A0A5N5F5C3"/>
<dbReference type="Pfam" id="PF05641">
    <property type="entry name" value="Agenet"/>
    <property type="match status" value="1"/>
</dbReference>
<accession>A0A5N5F5C3</accession>
<feature type="compositionally biased region" description="Polar residues" evidence="3">
    <location>
        <begin position="471"/>
        <end position="488"/>
    </location>
</feature>
<keyword evidence="1" id="KW-0813">Transport</keyword>
<feature type="region of interest" description="Disordered" evidence="3">
    <location>
        <begin position="373"/>
        <end position="491"/>
    </location>
</feature>
<protein>
    <recommendedName>
        <fullName evidence="4">Agenet domain-containing protein</fullName>
    </recommendedName>
</protein>
<name>A0A5N5F5C3_9ROSA</name>
<dbReference type="CDD" id="cd20405">
    <property type="entry name" value="Tudor_Agenet_AtDUF_rpt1_3"/>
    <property type="match status" value="1"/>
</dbReference>
<dbReference type="InterPro" id="IPR008395">
    <property type="entry name" value="Agenet-like_dom"/>
</dbReference>
<dbReference type="OrthoDB" id="1154930at2759"/>
<dbReference type="InterPro" id="IPR014002">
    <property type="entry name" value="Agenet_dom_plant"/>
</dbReference>
<reference evidence="5 6" key="1">
    <citation type="submission" date="2019-09" db="EMBL/GenBank/DDBJ databases">
        <authorList>
            <person name="Ou C."/>
        </authorList>
    </citation>
    <scope>NUCLEOTIDE SEQUENCE [LARGE SCALE GENOMIC DNA]</scope>
    <source>
        <strain evidence="5">S2</strain>
        <tissue evidence="5">Leaf</tissue>
    </source>
</reference>
<feature type="domain" description="Agenet" evidence="4">
    <location>
        <begin position="10"/>
        <end position="101"/>
    </location>
</feature>
<evidence type="ECO:0000259" key="4">
    <source>
        <dbReference type="SMART" id="SM00743"/>
    </source>
</evidence>
<feature type="domain" description="Agenet" evidence="4">
    <location>
        <begin position="239"/>
        <end position="295"/>
    </location>
</feature>
<reference evidence="6" key="2">
    <citation type="submission" date="2019-10" db="EMBL/GenBank/DDBJ databases">
        <title>A de novo genome assembly of a pear dwarfing rootstock.</title>
        <authorList>
            <person name="Wang F."/>
            <person name="Wang J."/>
            <person name="Li S."/>
            <person name="Zhang Y."/>
            <person name="Fang M."/>
            <person name="Ma L."/>
            <person name="Zhao Y."/>
            <person name="Jiang S."/>
        </authorList>
    </citation>
    <scope>NUCLEOTIDE SEQUENCE [LARGE SCALE GENOMIC DNA]</scope>
</reference>
<feature type="domain" description="Agenet" evidence="4">
    <location>
        <begin position="104"/>
        <end position="159"/>
    </location>
</feature>
<feature type="compositionally biased region" description="Low complexity" evidence="3">
    <location>
        <begin position="53"/>
        <end position="63"/>
    </location>
</feature>
<dbReference type="SMART" id="SM00743">
    <property type="entry name" value="Agenet"/>
    <property type="match status" value="4"/>
</dbReference>
<gene>
    <name evidence="5" type="ORF">D8674_031892</name>
</gene>
<organism evidence="5 6">
    <name type="scientific">Pyrus ussuriensis x Pyrus communis</name>
    <dbReference type="NCBI Taxonomy" id="2448454"/>
    <lineage>
        <taxon>Eukaryota</taxon>
        <taxon>Viridiplantae</taxon>
        <taxon>Streptophyta</taxon>
        <taxon>Embryophyta</taxon>
        <taxon>Tracheophyta</taxon>
        <taxon>Spermatophyta</taxon>
        <taxon>Magnoliopsida</taxon>
        <taxon>eudicotyledons</taxon>
        <taxon>Gunneridae</taxon>
        <taxon>Pentapetalae</taxon>
        <taxon>rosids</taxon>
        <taxon>fabids</taxon>
        <taxon>Rosales</taxon>
        <taxon>Rosaceae</taxon>
        <taxon>Amygdaloideae</taxon>
        <taxon>Maleae</taxon>
        <taxon>Pyrus</taxon>
    </lineage>
</organism>
<evidence type="ECO:0000313" key="6">
    <source>
        <dbReference type="Proteomes" id="UP000327157"/>
    </source>
</evidence>
<feature type="region of interest" description="Disordered" evidence="3">
    <location>
        <begin position="37"/>
        <end position="63"/>
    </location>
</feature>
<dbReference type="EMBL" id="SMOL01000781">
    <property type="protein sequence ID" value="KAB2596442.1"/>
    <property type="molecule type" value="Genomic_DNA"/>
</dbReference>
<dbReference type="Proteomes" id="UP000327157">
    <property type="component" value="Chromosome 7"/>
</dbReference>
<proteinExistence type="predicted"/>
<dbReference type="Pfam" id="PF05266">
    <property type="entry name" value="DUF724"/>
    <property type="match status" value="1"/>
</dbReference>
<feature type="domain" description="Agenet" evidence="4">
    <location>
        <begin position="173"/>
        <end position="237"/>
    </location>
</feature>
<dbReference type="InterPro" id="IPR007930">
    <property type="entry name" value="DUF724"/>
</dbReference>
<evidence type="ECO:0000256" key="1">
    <source>
        <dbReference type="ARBA" id="ARBA00022448"/>
    </source>
</evidence>
<sequence length="766" mass="85719">MVVKRSQPSTHLSKDSKVEVCSNEDGYKGAWFPAKIIDPDPPIPATRKKRKSLSGCSSRSSSSATKALIQYETLLSDNDPDKPLTELVEVGLIRPVPPSSIDDRPFEPGDKVDAFHLDAWWPGVVIKLEEDEYTVGFLDPPDLLVLRRSDLRSHWDLTDGVWVGAKKETMTGPNFIPGTAVEVNPSKVIPFYAWFPAIYLGQLGIDSFLLQYKISNNQDVKTVVCRHQIRPKPPLSDEKDFSLLDKVDAFHDMGWWVGEITKVLEGNKYAVTLSCTRQEMEFSVSELRTHLVWHDERWSNEFQESHFRRDSQVPTKHSCQSSRSDYELQSCKSFGNSEVATPLRKKTPCSRISLKNQSKHLSPCMDKLPYVMTKKKSKKSQQPKDDETIASPSKKLKGGHSEDSLSFEKSNARRTPAKTQNKESPVTDVVKIEKAKVGGLDDQALTHSKRKGNPAGTANQQNEDNGRQVETGVTGNPAGTPNQQNEVNGRQVETVVTDAVRQSETVDSPVDCSTRELKVAAAKPIEGSSNPAETANQQNEVTGTQVETGVTVIIEQQDSPDLPFVKSYLEIWEKVESMDVFKRYPQKPHFYPLVKCGELSRESLAVAKMLTFASLVEKTSKLNIEDPGDFFDSIFEELGDLETFGFDVKAVCDRLNSLLEMKFQLGHLQDKSKEVQIKIAEQTQDRKKHNEIICGVAKQIKDLQDQLVVLMSEDAAKGSKISRLQSEADAITESIQSIRRMTHWLKHGDPCESILLITALSTETEC</sequence>
<reference evidence="5 6" key="3">
    <citation type="submission" date="2019-11" db="EMBL/GenBank/DDBJ databases">
        <title>A de novo genome assembly of a pear dwarfing rootstock.</title>
        <authorList>
            <person name="Wang F."/>
            <person name="Wang J."/>
            <person name="Li S."/>
            <person name="Zhang Y."/>
            <person name="Fang M."/>
            <person name="Ma L."/>
            <person name="Zhao Y."/>
            <person name="Jiang S."/>
        </authorList>
    </citation>
    <scope>NUCLEOTIDE SEQUENCE [LARGE SCALE GENOMIC DNA]</scope>
    <source>
        <strain evidence="5">S2</strain>
        <tissue evidence="5">Leaf</tissue>
    </source>
</reference>
<keyword evidence="6" id="KW-1185">Reference proteome</keyword>
<dbReference type="PANTHER" id="PTHR31917:SF153">
    <property type="entry name" value="DUF724 DOMAIN-CONTAINING PROTEIN 3-RELATED"/>
    <property type="match status" value="1"/>
</dbReference>
<comment type="caution">
    <text evidence="5">The sequence shown here is derived from an EMBL/GenBank/DDBJ whole genome shotgun (WGS) entry which is preliminary data.</text>
</comment>
<dbReference type="CDD" id="cd20406">
    <property type="entry name" value="Tudor_Agenet_AtDUF_rpt2_4"/>
    <property type="match status" value="2"/>
</dbReference>